<name>W0SGV1_9PROT</name>
<organism evidence="7 8">
    <name type="scientific">Sulfuritalea hydrogenivorans sk43H</name>
    <dbReference type="NCBI Taxonomy" id="1223802"/>
    <lineage>
        <taxon>Bacteria</taxon>
        <taxon>Pseudomonadati</taxon>
        <taxon>Pseudomonadota</taxon>
        <taxon>Betaproteobacteria</taxon>
        <taxon>Nitrosomonadales</taxon>
        <taxon>Sterolibacteriaceae</taxon>
        <taxon>Sulfuritalea</taxon>
    </lineage>
</organism>
<dbReference type="PANTHER" id="PTHR34597">
    <property type="entry name" value="SLR1661 PROTEIN"/>
    <property type="match status" value="1"/>
</dbReference>
<feature type="domain" description="Polypeptide-transport-associated ShlB-type" evidence="6">
    <location>
        <begin position="72"/>
        <end position="147"/>
    </location>
</feature>
<keyword evidence="1" id="KW-1134">Transmembrane beta strand</keyword>
<dbReference type="EMBL" id="AP012547">
    <property type="protein sequence ID" value="BAO30192.1"/>
    <property type="molecule type" value="Genomic_DNA"/>
</dbReference>
<dbReference type="Gene3D" id="3.10.20.310">
    <property type="entry name" value="membrane protein fhac"/>
    <property type="match status" value="1"/>
</dbReference>
<evidence type="ECO:0000256" key="4">
    <source>
        <dbReference type="SAM" id="SignalP"/>
    </source>
</evidence>
<dbReference type="InterPro" id="IPR005565">
    <property type="entry name" value="Hemolysn_activator_HlyB_C"/>
</dbReference>
<dbReference type="HOGENOM" id="CLU_021521_2_2_4"/>
<keyword evidence="2" id="KW-0812">Transmembrane</keyword>
<dbReference type="RefSeq" id="WP_148312923.1">
    <property type="nucleotide sequence ID" value="NZ_AP012547.1"/>
</dbReference>
<evidence type="ECO:0000259" key="6">
    <source>
        <dbReference type="Pfam" id="PF08479"/>
    </source>
</evidence>
<evidence type="ECO:0000313" key="8">
    <source>
        <dbReference type="Proteomes" id="UP000031637"/>
    </source>
</evidence>
<dbReference type="InterPro" id="IPR013686">
    <property type="entry name" value="Polypept-transport_assoc_ShlB"/>
</dbReference>
<evidence type="ECO:0000256" key="3">
    <source>
        <dbReference type="ARBA" id="ARBA00023237"/>
    </source>
</evidence>
<sequence>MNSATIRLGSAAFCALAMFVMADTLRAQTPPTPGSVMESLAGPRPSIPSTPAQIIIPEQPGPTIHDRKGKRFQVHSFRFVGNTVFPAQRLKRVIERYLDMELNLYDLNVAADAVTEFYHDRGYTLARAVIPAQRVEDGVVTIAIVEGRIGKVLFSGNKRYKNDFLQLHLTHLPPGSLVATDSMERTLLLLNDLPGFKARATLAPGVEFGTSDVLIKVEEKLLGLTMTVDNFGSKETGRKRADLGAEINNPLGIGDQFSVRGVTTERKLIKFGKLGYSLPLNADGLRLAASYSESRYDVAGDFAALGLSGSSRTADISLQYPLTRSRGRNETISLAFKNTQLIQQTLGVETSNTRIPMLNLGYVANRIGEDASVSNLSMQVASNLRHNSDGTRQDAQRFRLEIDGNYLLPLDRKWDVYLRGAVMFSPDRLPDSEKYSIGGPGSVRAYRVSELRGDSAGQASLEFRRSFAVGSMPGSLSLFGDTGRVVYKAPGFANAWQSISAWGAGVSIYPMRQVAVKIEAAIPGGGRMRSLDGKTGRLWASISANF</sequence>
<feature type="chain" id="PRO_5004795813" evidence="4">
    <location>
        <begin position="23"/>
        <end position="546"/>
    </location>
</feature>
<dbReference type="KEGG" id="shd:SUTH_02405"/>
<evidence type="ECO:0000313" key="7">
    <source>
        <dbReference type="EMBL" id="BAO30192.1"/>
    </source>
</evidence>
<dbReference type="Pfam" id="PF03865">
    <property type="entry name" value="ShlB"/>
    <property type="match status" value="1"/>
</dbReference>
<protein>
    <submittedName>
        <fullName evidence="7">Polypeptide-transport-associated domain protein ShlB-type</fullName>
    </submittedName>
</protein>
<dbReference type="InterPro" id="IPR051544">
    <property type="entry name" value="TPS_OM_transporter"/>
</dbReference>
<dbReference type="GO" id="GO:0046819">
    <property type="term" value="P:protein secretion by the type V secretion system"/>
    <property type="evidence" value="ECO:0007669"/>
    <property type="project" value="TreeGrafter"/>
</dbReference>
<dbReference type="Gene3D" id="2.40.160.50">
    <property type="entry name" value="membrane protein fhac: a member of the omp85/tpsb transporter family"/>
    <property type="match status" value="1"/>
</dbReference>
<dbReference type="GO" id="GO:0098046">
    <property type="term" value="C:type V protein secretion system complex"/>
    <property type="evidence" value="ECO:0007669"/>
    <property type="project" value="TreeGrafter"/>
</dbReference>
<dbReference type="STRING" id="1223802.SUTH_02405"/>
<dbReference type="Pfam" id="PF08479">
    <property type="entry name" value="POTRA_2"/>
    <property type="match status" value="1"/>
</dbReference>
<gene>
    <name evidence="7" type="ORF">SUTH_02405</name>
</gene>
<reference evidence="7 8" key="1">
    <citation type="journal article" date="2014" name="Syst. Appl. Microbiol.">
        <title>Complete genomes of freshwater sulfur oxidizers Sulfuricella denitrificans skB26 and Sulfuritalea hydrogenivorans sk43H: genetic insights into the sulfur oxidation pathway of betaproteobacteria.</title>
        <authorList>
            <person name="Watanabe T."/>
            <person name="Kojima H."/>
            <person name="Fukui M."/>
        </authorList>
    </citation>
    <scope>NUCLEOTIDE SEQUENCE [LARGE SCALE GENOMIC DNA]</scope>
    <source>
        <strain evidence="7">DSM22779</strain>
    </source>
</reference>
<keyword evidence="8" id="KW-1185">Reference proteome</keyword>
<dbReference type="AlphaFoldDB" id="W0SGV1"/>
<evidence type="ECO:0000256" key="2">
    <source>
        <dbReference type="ARBA" id="ARBA00022692"/>
    </source>
</evidence>
<keyword evidence="4" id="KW-0732">Signal</keyword>
<feature type="signal peptide" evidence="4">
    <location>
        <begin position="1"/>
        <end position="22"/>
    </location>
</feature>
<dbReference type="OrthoDB" id="572300at2"/>
<evidence type="ECO:0000259" key="5">
    <source>
        <dbReference type="Pfam" id="PF03865"/>
    </source>
</evidence>
<dbReference type="PANTHER" id="PTHR34597:SF1">
    <property type="entry name" value="HEME_HEMOPEXIN TRANSPORTER PROTEIN HUXB"/>
    <property type="match status" value="1"/>
</dbReference>
<feature type="domain" description="Haemolysin activator HlyB C-terminal" evidence="5">
    <location>
        <begin position="209"/>
        <end position="506"/>
    </location>
</feature>
<proteinExistence type="predicted"/>
<dbReference type="Proteomes" id="UP000031637">
    <property type="component" value="Chromosome"/>
</dbReference>
<keyword evidence="1" id="KW-0472">Membrane</keyword>
<accession>W0SGV1</accession>
<keyword evidence="3" id="KW-0998">Cell outer membrane</keyword>
<dbReference type="GO" id="GO:0008320">
    <property type="term" value="F:protein transmembrane transporter activity"/>
    <property type="evidence" value="ECO:0007669"/>
    <property type="project" value="TreeGrafter"/>
</dbReference>
<evidence type="ECO:0000256" key="1">
    <source>
        <dbReference type="ARBA" id="ARBA00022452"/>
    </source>
</evidence>